<evidence type="ECO:0000259" key="2">
    <source>
        <dbReference type="Pfam" id="PF00892"/>
    </source>
</evidence>
<feature type="transmembrane region" description="Helical" evidence="1">
    <location>
        <begin position="62"/>
        <end position="79"/>
    </location>
</feature>
<feature type="transmembrane region" description="Helical" evidence="1">
    <location>
        <begin position="32"/>
        <end position="50"/>
    </location>
</feature>
<feature type="transmembrane region" description="Helical" evidence="1">
    <location>
        <begin position="204"/>
        <end position="223"/>
    </location>
</feature>
<dbReference type="Pfam" id="PF00892">
    <property type="entry name" value="EamA"/>
    <property type="match status" value="1"/>
</dbReference>
<organism evidence="3 4">
    <name type="scientific">Rubritalea tangerina</name>
    <dbReference type="NCBI Taxonomy" id="430798"/>
    <lineage>
        <taxon>Bacteria</taxon>
        <taxon>Pseudomonadati</taxon>
        <taxon>Verrucomicrobiota</taxon>
        <taxon>Verrucomicrobiia</taxon>
        <taxon>Verrucomicrobiales</taxon>
        <taxon>Rubritaleaceae</taxon>
        <taxon>Rubritalea</taxon>
    </lineage>
</organism>
<proteinExistence type="predicted"/>
<evidence type="ECO:0000313" key="4">
    <source>
        <dbReference type="Proteomes" id="UP001597389"/>
    </source>
</evidence>
<dbReference type="SUPFAM" id="SSF103481">
    <property type="entry name" value="Multidrug resistance efflux transporter EmrE"/>
    <property type="match status" value="1"/>
</dbReference>
<feature type="transmembrane region" description="Helical" evidence="1">
    <location>
        <begin position="115"/>
        <end position="133"/>
    </location>
</feature>
<dbReference type="PANTHER" id="PTHR22911:SF79">
    <property type="entry name" value="MOBA-LIKE NTP TRANSFERASE DOMAIN-CONTAINING PROTEIN"/>
    <property type="match status" value="1"/>
</dbReference>
<protein>
    <submittedName>
        <fullName evidence="3">DMT family transporter</fullName>
    </submittedName>
</protein>
<reference evidence="4" key="1">
    <citation type="journal article" date="2019" name="Int. J. Syst. Evol. Microbiol.">
        <title>The Global Catalogue of Microorganisms (GCM) 10K type strain sequencing project: providing services to taxonomists for standard genome sequencing and annotation.</title>
        <authorList>
            <consortium name="The Broad Institute Genomics Platform"/>
            <consortium name="The Broad Institute Genome Sequencing Center for Infectious Disease"/>
            <person name="Wu L."/>
            <person name="Ma J."/>
        </authorList>
    </citation>
    <scope>NUCLEOTIDE SEQUENCE [LARGE SCALE GENOMIC DNA]</scope>
    <source>
        <strain evidence="4">CCUG 57942</strain>
    </source>
</reference>
<dbReference type="RefSeq" id="WP_377091314.1">
    <property type="nucleotide sequence ID" value="NZ_JBHSJL010000014.1"/>
</dbReference>
<name>A0ABW4Z622_9BACT</name>
<keyword evidence="1" id="KW-0812">Transmembrane</keyword>
<dbReference type="Proteomes" id="UP001597389">
    <property type="component" value="Unassembled WGS sequence"/>
</dbReference>
<feature type="transmembrane region" description="Helical" evidence="1">
    <location>
        <begin position="235"/>
        <end position="256"/>
    </location>
</feature>
<keyword evidence="4" id="KW-1185">Reference proteome</keyword>
<accession>A0ABW4Z622</accession>
<gene>
    <name evidence="3" type="ORF">ACFSW8_00280</name>
</gene>
<dbReference type="InterPro" id="IPR037185">
    <property type="entry name" value="EmrE-like"/>
</dbReference>
<dbReference type="EMBL" id="JBHUJB010000005">
    <property type="protein sequence ID" value="MFD2157328.1"/>
    <property type="molecule type" value="Genomic_DNA"/>
</dbReference>
<sequence length="292" mass="31730">MQKPYFQLHALVVVLAFTAVLGHLINLSAPVLVSWRTGIAALVFLLVIRPKSSPTTAPHTKTALATGILLGAHWMTFFAAIKLSNITICLTGLATTSVFTALAEAIQEKRLPRPFELLIGAIMIPSMVMIVGVAETHLLGLLIAIFSAMLAASFTVINKALVRSGMAPAAITQYEMLGAFLTCLLTSLTMQLPLAAWIPHGLDWLWLFILAIGCTVIAYEWNIKLLRHFSAFETTLAINFEPVYGIIMAALLFGEHKQLDPLFLLGAAIILAANFAKPLAILIKRRKSSSQE</sequence>
<dbReference type="PANTHER" id="PTHR22911">
    <property type="entry name" value="ACYL-MALONYL CONDENSING ENZYME-RELATED"/>
    <property type="match status" value="1"/>
</dbReference>
<feature type="transmembrane region" description="Helical" evidence="1">
    <location>
        <begin position="139"/>
        <end position="157"/>
    </location>
</feature>
<feature type="transmembrane region" description="Helical" evidence="1">
    <location>
        <begin position="177"/>
        <end position="198"/>
    </location>
</feature>
<evidence type="ECO:0000256" key="1">
    <source>
        <dbReference type="SAM" id="Phobius"/>
    </source>
</evidence>
<feature type="domain" description="EamA" evidence="2">
    <location>
        <begin position="139"/>
        <end position="273"/>
    </location>
</feature>
<feature type="transmembrane region" description="Helical" evidence="1">
    <location>
        <begin position="262"/>
        <end position="283"/>
    </location>
</feature>
<dbReference type="InterPro" id="IPR000620">
    <property type="entry name" value="EamA_dom"/>
</dbReference>
<comment type="caution">
    <text evidence="3">The sequence shown here is derived from an EMBL/GenBank/DDBJ whole genome shotgun (WGS) entry which is preliminary data.</text>
</comment>
<evidence type="ECO:0000313" key="3">
    <source>
        <dbReference type="EMBL" id="MFD2157328.1"/>
    </source>
</evidence>
<keyword evidence="1" id="KW-0472">Membrane</keyword>
<keyword evidence="1" id="KW-1133">Transmembrane helix</keyword>